<keyword evidence="3" id="KW-0812">Transmembrane</keyword>
<evidence type="ECO:0000256" key="2">
    <source>
        <dbReference type="ARBA" id="ARBA00022801"/>
    </source>
</evidence>
<gene>
    <name evidence="6" type="primary">tap_2</name>
    <name evidence="6" type="ORF">LSUB1_G003080</name>
</gene>
<dbReference type="EMBL" id="QGMJ01000240">
    <property type="protein sequence ID" value="TVY39198.1"/>
    <property type="molecule type" value="Genomic_DNA"/>
</dbReference>
<dbReference type="InterPro" id="IPR000073">
    <property type="entry name" value="AB_hydrolase_1"/>
</dbReference>
<dbReference type="Pfam" id="PF08386">
    <property type="entry name" value="Abhydrolase_4"/>
    <property type="match status" value="1"/>
</dbReference>
<keyword evidence="7" id="KW-1185">Reference proteome</keyword>
<evidence type="ECO:0000313" key="7">
    <source>
        <dbReference type="Proteomes" id="UP000462212"/>
    </source>
</evidence>
<evidence type="ECO:0000256" key="3">
    <source>
        <dbReference type="SAM" id="Phobius"/>
    </source>
</evidence>
<dbReference type="InterPro" id="IPR029058">
    <property type="entry name" value="AB_hydrolase_fold"/>
</dbReference>
<keyword evidence="3" id="KW-1133">Transmembrane helix</keyword>
<keyword evidence="2" id="KW-0378">Hydrolase</keyword>
<accession>A0A8H8RR99</accession>
<dbReference type="InterPro" id="IPR013595">
    <property type="entry name" value="Pept_S33_TAP-like_C"/>
</dbReference>
<proteinExistence type="inferred from homology"/>
<evidence type="ECO:0000313" key="6">
    <source>
        <dbReference type="EMBL" id="TVY39198.1"/>
    </source>
</evidence>
<evidence type="ECO:0000259" key="4">
    <source>
        <dbReference type="Pfam" id="PF00561"/>
    </source>
</evidence>
<keyword evidence="6" id="KW-0645">Protease</keyword>
<keyword evidence="6" id="KW-0031">Aminopeptidase</keyword>
<dbReference type="Gene3D" id="3.40.50.1820">
    <property type="entry name" value="alpha/beta hydrolase"/>
    <property type="match status" value="1"/>
</dbReference>
<feature type="domain" description="Peptidase S33 tripeptidyl aminopeptidase-like C-terminal" evidence="5">
    <location>
        <begin position="526"/>
        <end position="629"/>
    </location>
</feature>
<protein>
    <submittedName>
        <fullName evidence="6">Tripeptidyl aminopeptidase</fullName>
    </submittedName>
</protein>
<dbReference type="OrthoDB" id="425534at2759"/>
<dbReference type="SUPFAM" id="SSF53474">
    <property type="entry name" value="alpha/beta-Hydrolases"/>
    <property type="match status" value="1"/>
</dbReference>
<dbReference type="GO" id="GO:0004177">
    <property type="term" value="F:aminopeptidase activity"/>
    <property type="evidence" value="ECO:0007669"/>
    <property type="project" value="UniProtKB-KW"/>
</dbReference>
<reference evidence="6 7" key="1">
    <citation type="submission" date="2018-05" db="EMBL/GenBank/DDBJ databases">
        <title>Genome sequencing and assembly of the regulated plant pathogen Lachnellula willkommii and related sister species for the development of diagnostic species identification markers.</title>
        <authorList>
            <person name="Giroux E."/>
            <person name="Bilodeau G."/>
        </authorList>
    </citation>
    <scope>NUCLEOTIDE SEQUENCE [LARGE SCALE GENOMIC DNA]</scope>
    <source>
        <strain evidence="6 7">CBS 197.66</strain>
    </source>
</reference>
<feature type="transmembrane region" description="Helical" evidence="3">
    <location>
        <begin position="37"/>
        <end position="57"/>
    </location>
</feature>
<dbReference type="AlphaFoldDB" id="A0A8H8RR99"/>
<dbReference type="Pfam" id="PF00561">
    <property type="entry name" value="Abhydrolase_1"/>
    <property type="match status" value="1"/>
</dbReference>
<comment type="caution">
    <text evidence="6">The sequence shown here is derived from an EMBL/GenBank/DDBJ whole genome shotgun (WGS) entry which is preliminary data.</text>
</comment>
<feature type="domain" description="AB hydrolase-1" evidence="4">
    <location>
        <begin position="145"/>
        <end position="356"/>
    </location>
</feature>
<sequence length="714" mass="79394">MEPHGNQSIQSDEKSSLLAKERQLEEAPMKPLQKRQYVVRGLVAVLIAFVWLSGVGIESLLGRPPRGLELDKVEGNRKHVDYQDIIPSETLEWHPCYEDFKCARLTVAMDYHRPLNASKDNPKVHIALILIPGIHEKPESYSPSPLLINPGGPGGSGVQTARGLGGYLQAILGEDRDVIGFDPRGIGATTPRTDCFSFPGGPSGEDDYVQGQFHRMLWQTSGREIGLVNSSEVALHKIDARSRGLGKLCGEKDSLNGKDSIFKYVSTPNVARDMASIVDAWDEWNAARSDPSTSLAEEMDETNNFEEVSGLDTKGKLVYWGFSYGTLLGATFAAMFPDRVGRIVLDGVVDADYYVSPIWAESIRDADAIAELFYTYCHEAGNKCDLYKKDDTPADIKARFEGVLARIRKEPIVLVNDLTKLPQVIYESDIRSLLFGALYSPTLYSPITATIFDRLDSGDYDVLKRLLGSFIPGPDLPSFCSPPASPQYLTDEANFAIMCSDKRYPLNGTLSELDATFEKMANTSSFADVWMTLMIGCDGWPVELKDPPMRWNDHPAHNPKPIKTSFPLLFISNTRDPVTPLYAGVKMAQKFVDAGLIEQSLRDIAARRLFHHARPKKIAAYFREGKVPPHPVKSGKGLFDGKWDKCEAESWPWHPYDPEVSIADKGEEGKAEVKMMKAVEGMQREFAKQVKPWKSTGALSTERLVELSLQLLDK</sequence>
<dbReference type="PANTHER" id="PTHR43248">
    <property type="entry name" value="2-SUCCINYL-6-HYDROXY-2,4-CYCLOHEXADIENE-1-CARBOXYLATE SYNTHASE"/>
    <property type="match status" value="1"/>
</dbReference>
<evidence type="ECO:0000259" key="5">
    <source>
        <dbReference type="Pfam" id="PF08386"/>
    </source>
</evidence>
<dbReference type="PANTHER" id="PTHR43248:SF25">
    <property type="entry name" value="AB HYDROLASE-1 DOMAIN-CONTAINING PROTEIN-RELATED"/>
    <property type="match status" value="1"/>
</dbReference>
<evidence type="ECO:0000256" key="1">
    <source>
        <dbReference type="ARBA" id="ARBA00010088"/>
    </source>
</evidence>
<dbReference type="InterPro" id="IPR051601">
    <property type="entry name" value="Serine_prot/Carboxylest_S33"/>
</dbReference>
<comment type="similarity">
    <text evidence="1">Belongs to the peptidase S33 family.</text>
</comment>
<dbReference type="Proteomes" id="UP000462212">
    <property type="component" value="Unassembled WGS sequence"/>
</dbReference>
<organism evidence="6 7">
    <name type="scientific">Lachnellula subtilissima</name>
    <dbReference type="NCBI Taxonomy" id="602034"/>
    <lineage>
        <taxon>Eukaryota</taxon>
        <taxon>Fungi</taxon>
        <taxon>Dikarya</taxon>
        <taxon>Ascomycota</taxon>
        <taxon>Pezizomycotina</taxon>
        <taxon>Leotiomycetes</taxon>
        <taxon>Helotiales</taxon>
        <taxon>Lachnaceae</taxon>
        <taxon>Lachnellula</taxon>
    </lineage>
</organism>
<name>A0A8H8RR99_9HELO</name>
<keyword evidence="3" id="KW-0472">Membrane</keyword>